<dbReference type="STRING" id="1294263.JCM21531_3497"/>
<evidence type="ECO:0000259" key="2">
    <source>
        <dbReference type="Pfam" id="PF04432"/>
    </source>
</evidence>
<gene>
    <name evidence="3" type="ORF">JCM21531_3497</name>
</gene>
<accession>W4V975</accession>
<proteinExistence type="predicted"/>
<dbReference type="EMBL" id="BAVR01000050">
    <property type="protein sequence ID" value="GAE89925.1"/>
    <property type="molecule type" value="Genomic_DNA"/>
</dbReference>
<dbReference type="Pfam" id="PF04422">
    <property type="entry name" value="FrhB_FdhB_N"/>
    <property type="match status" value="1"/>
</dbReference>
<dbReference type="OrthoDB" id="430408at2"/>
<dbReference type="PANTHER" id="PTHR43193:SF2">
    <property type="entry name" value="POLYFERREDOXIN PROTEIN FWDF"/>
    <property type="match status" value="1"/>
</dbReference>
<sequence length="322" mass="36913">MPKCAYACYNKNEEVRMSSSSGGIYSLLAEKILEDGGEVFAACYDRNLEVSYRKINSIDELPDSRGSKYVASHMGNVFQDVLDSLQKGIKVLFVGTPCQCEGLMSFLGKRYDNLVCVDFICHGIPGRIPWRKYLESMKNRGSELVGINMRDKTSGWSKGKFCWKMTDNFGNTTFQPQSENFFMKGFIANIYLRPSCYNCQFKGIERKTDFTLGDYWGVWNIQPEMDDNKGISLVLVHSQKGQKLFDSVSSSIVYTNAFLDKAIKYNSPILSSVKCSDNRKVFYKRINEGEDFIKIMEDLTRISFKDKLKIRIKRSIKNIQNF</sequence>
<feature type="domain" description="Coenzyme F420 hydrogenase/dehydrogenase beta subunit N-terminal" evidence="1">
    <location>
        <begin position="6"/>
        <end position="77"/>
    </location>
</feature>
<protein>
    <submittedName>
        <fullName evidence="3">F420H2-dehydrogenase</fullName>
    </submittedName>
</protein>
<dbReference type="InterPro" id="IPR052977">
    <property type="entry name" value="Polyferredoxin-like_ET"/>
</dbReference>
<comment type="caution">
    <text evidence="3">The sequence shown here is derived from an EMBL/GenBank/DDBJ whole genome shotgun (WGS) entry which is preliminary data.</text>
</comment>
<keyword evidence="4" id="KW-1185">Reference proteome</keyword>
<dbReference type="AlphaFoldDB" id="W4V975"/>
<feature type="domain" description="Coenzyme F420 hydrogenase/dehydrogenase beta subunit C-terminal" evidence="2">
    <location>
        <begin position="90"/>
        <end position="251"/>
    </location>
</feature>
<evidence type="ECO:0000259" key="1">
    <source>
        <dbReference type="Pfam" id="PF04422"/>
    </source>
</evidence>
<evidence type="ECO:0000313" key="3">
    <source>
        <dbReference type="EMBL" id="GAE89925.1"/>
    </source>
</evidence>
<evidence type="ECO:0000313" key="4">
    <source>
        <dbReference type="Proteomes" id="UP000019109"/>
    </source>
</evidence>
<dbReference type="RefSeq" id="WP_054847101.1">
    <property type="nucleotide sequence ID" value="NZ_BAVR01000050.1"/>
</dbReference>
<dbReference type="Proteomes" id="UP000019109">
    <property type="component" value="Unassembled WGS sequence"/>
</dbReference>
<name>W4V975_9FIRM</name>
<dbReference type="InterPro" id="IPR007525">
    <property type="entry name" value="FrhB_FdhB_C"/>
</dbReference>
<dbReference type="Pfam" id="PF04432">
    <property type="entry name" value="FrhB_FdhB_C"/>
    <property type="match status" value="1"/>
</dbReference>
<reference evidence="3" key="1">
    <citation type="journal article" date="2014" name="Genome Announc.">
        <title>Draft Genome Sequence of Clostridium straminisolvens Strain JCM 21531T, Isolated from a Cellulose-Degrading Bacterial Community.</title>
        <authorList>
            <person name="Yuki M."/>
            <person name="Oshima K."/>
            <person name="Suda W."/>
            <person name="Sakamoto M."/>
            <person name="Kitamura K."/>
            <person name="Iida T."/>
            <person name="Hattori M."/>
            <person name="Ohkuma M."/>
        </authorList>
    </citation>
    <scope>NUCLEOTIDE SEQUENCE [LARGE SCALE GENOMIC DNA]</scope>
    <source>
        <strain evidence="3">JCM 21531</strain>
    </source>
</reference>
<organism evidence="3 4">
    <name type="scientific">Acetivibrio straminisolvens JCM 21531</name>
    <dbReference type="NCBI Taxonomy" id="1294263"/>
    <lineage>
        <taxon>Bacteria</taxon>
        <taxon>Bacillati</taxon>
        <taxon>Bacillota</taxon>
        <taxon>Clostridia</taxon>
        <taxon>Eubacteriales</taxon>
        <taxon>Oscillospiraceae</taxon>
        <taxon>Acetivibrio</taxon>
    </lineage>
</organism>
<dbReference type="InterPro" id="IPR007516">
    <property type="entry name" value="Co_F420_Hydgase/DH_bsu_N"/>
</dbReference>
<dbReference type="PANTHER" id="PTHR43193">
    <property type="match status" value="1"/>
</dbReference>